<sequence>MKTLFAVAILFIVIIAVVLYYDQGKLNFLTYNKTTSTLTTTTVSEAKSPPSPIYPTNMKVTFINITYSYGLAYYNNIGVYTMTINGQEVTGTSRAVLAVFIQITYEGNSQLNVSPSNFHLVCYYGTPGNYNISTINATFKLIKGLPGIYLHQVTLTKGESTEGNVVFLPFVNANASYMLEYVNNGNVLFRIPIKPNVYLYVFQGIKINNEPGRNLLVIIQSVSPPISASIEPGLSVIKNGTIINITFQIENVCTRYGYELSFYGVFPVFPTNISNPHLLLPPDSVKYLTLRIKVLPNLDYYGPLIINLAFSPVGY</sequence>
<protein>
    <submittedName>
        <fullName evidence="1">Uncharacterized protein</fullName>
    </submittedName>
</protein>
<evidence type="ECO:0000313" key="1">
    <source>
        <dbReference type="EMBL" id="BFH74785.1"/>
    </source>
</evidence>
<gene>
    <name evidence="1" type="ORF">SJAV_27290</name>
</gene>
<dbReference type="EMBL" id="AP031322">
    <property type="protein sequence ID" value="BFH74785.1"/>
    <property type="molecule type" value="Genomic_DNA"/>
</dbReference>
<reference evidence="1" key="1">
    <citation type="submission" date="2024-03" db="EMBL/GenBank/DDBJ databases">
        <title>Complete genome sequence of Sulfurisphaera javensis strain KD-1.</title>
        <authorList>
            <person name="Sakai H."/>
            <person name="Nur N."/>
            <person name="Suwanto A."/>
            <person name="Kurosawa N."/>
        </authorList>
    </citation>
    <scope>NUCLEOTIDE SEQUENCE</scope>
    <source>
        <strain evidence="1">KD-1</strain>
    </source>
</reference>
<organism evidence="1">
    <name type="scientific">Sulfurisphaera javensis</name>
    <dbReference type="NCBI Taxonomy" id="2049879"/>
    <lineage>
        <taxon>Archaea</taxon>
        <taxon>Thermoproteota</taxon>
        <taxon>Thermoprotei</taxon>
        <taxon>Sulfolobales</taxon>
        <taxon>Sulfolobaceae</taxon>
        <taxon>Sulfurisphaera</taxon>
    </lineage>
</organism>
<proteinExistence type="predicted"/>
<dbReference type="RefSeq" id="WP_369610260.1">
    <property type="nucleotide sequence ID" value="NZ_AP031322.1"/>
</dbReference>
<dbReference type="GeneID" id="92355680"/>
<dbReference type="KEGG" id="sjv:SJAV_27290"/>
<name>A0AAT9GVD4_9CREN</name>
<accession>A0AAT9GVD4</accession>
<dbReference type="AlphaFoldDB" id="A0AAT9GVD4"/>